<dbReference type="InterPro" id="IPR005018">
    <property type="entry name" value="DOMON_domain"/>
</dbReference>
<feature type="domain" description="DOMON" evidence="6">
    <location>
        <begin position="452"/>
        <end position="580"/>
    </location>
</feature>
<dbReference type="Pfam" id="PF03098">
    <property type="entry name" value="An_peroxidase"/>
    <property type="match status" value="1"/>
</dbReference>
<dbReference type="SUPFAM" id="SSF49344">
    <property type="entry name" value="CBD9-like"/>
    <property type="match status" value="1"/>
</dbReference>
<feature type="domain" description="DOMON" evidence="6">
    <location>
        <begin position="668"/>
        <end position="786"/>
    </location>
</feature>
<dbReference type="AlphaFoldDB" id="A0A8S1J3Z8"/>
<gene>
    <name evidence="7" type="ORF">OSTQU699_LOCUS6058</name>
</gene>
<reference evidence="7" key="1">
    <citation type="submission" date="2020-12" db="EMBL/GenBank/DDBJ databases">
        <authorList>
            <person name="Iha C."/>
        </authorList>
    </citation>
    <scope>NUCLEOTIDE SEQUENCE</scope>
</reference>
<feature type="compositionally biased region" description="Acidic residues" evidence="5">
    <location>
        <begin position="640"/>
        <end position="653"/>
    </location>
</feature>
<dbReference type="PANTHER" id="PTHR11475:SF4">
    <property type="entry name" value="CHORION PEROXIDASE"/>
    <property type="match status" value="1"/>
</dbReference>
<dbReference type="Proteomes" id="UP000708148">
    <property type="component" value="Unassembled WGS sequence"/>
</dbReference>
<dbReference type="GO" id="GO:0020037">
    <property type="term" value="F:heme binding"/>
    <property type="evidence" value="ECO:0007669"/>
    <property type="project" value="InterPro"/>
</dbReference>
<accession>A0A8S1J3Z8</accession>
<feature type="compositionally biased region" description="Low complexity" evidence="5">
    <location>
        <begin position="249"/>
        <end position="273"/>
    </location>
</feature>
<dbReference type="InterPro" id="IPR019791">
    <property type="entry name" value="Haem_peroxidase_animal"/>
</dbReference>
<sequence>MFLKFLKCSGTPGVDSFFATVSYRYGHSEVMDIIPRIDDEGHEVPAGHLLLYESFFQPTKGLAAGIEPLLRGLAFSQQAAGVPHFPNALQTYLFGAPMHGGTDLFARNIQRGRDHGIPDYNSARQHMGLERKTSFEDITTEIYLQRILEETYGDVDSIDAYIGGLAEDAYLDSNIGELFYVSMLDQYVRIRNGDRFYFENSRNGLFTEEEINTIRATGLRDVILRNTMIKVMPENVYVQDVNQPWPRQTTSEPEAPGETPSSGSPAAPSAVPSKELKEGVYTLEWSKEEIGGEDYLTFDLNVKAEGWVGIGIAKDFSSKMVGADIIVASVSSSGQITLDDYYSNTFSEPQRDASLGGTNDVELLSASRSGGFTNVEFRRKVSTGDQFDRAIKTSGETDIIFAWHSSEGSLRYHGASNRNRAAVNFMAPFSAPPASDPVSSSTGGEILVDVVSGYKLSWRVVSASAGDMIHFTLSMTDSSGSGNGFMALGMEGPDKGFSQADVIVAHSANGQCTVRDYWSQASDDLRLDTFLGGTDDVMDASCAVSGGKIVATFKRAAAPVDPMDRPVASGGFTDSVLAWGSTPVVDFVAEKTSRLQINYYAAVGAAPSSVYKISPSLPGGAEETPAAPDAPAETDAPPADGEEAADGEDEGEEGGSAITGEATLNEDQGFVLSWELMGEEITFTLEMDGEGFMGIGVPGADKNMHQADIILAVADGGSCEVGDYWSETFAQPSLDGDVGGEDSLTATACEIAGGHMKATFTRSLLGTDDSDRDIPSQGFSVIYAFHEAAGGLQYHGTRR</sequence>
<keyword evidence="4" id="KW-0408">Iron</keyword>
<dbReference type="CDD" id="cd09631">
    <property type="entry name" value="DOMON_DOH"/>
    <property type="match status" value="3"/>
</dbReference>
<keyword evidence="4" id="KW-0479">Metal-binding</keyword>
<comment type="subcellular location">
    <subcellularLocation>
        <location evidence="1">Secreted</location>
    </subcellularLocation>
</comment>
<dbReference type="Gene3D" id="1.10.640.10">
    <property type="entry name" value="Haem peroxidase domain superfamily, animal type"/>
    <property type="match status" value="1"/>
</dbReference>
<keyword evidence="3" id="KW-0325">Glycoprotein</keyword>
<keyword evidence="8" id="KW-1185">Reference proteome</keyword>
<evidence type="ECO:0000313" key="8">
    <source>
        <dbReference type="Proteomes" id="UP000708148"/>
    </source>
</evidence>
<feature type="binding site" description="axial binding residue" evidence="4">
    <location>
        <position position="27"/>
    </location>
    <ligand>
        <name>heme b</name>
        <dbReference type="ChEBI" id="CHEBI:60344"/>
    </ligand>
    <ligandPart>
        <name>Fe</name>
        <dbReference type="ChEBI" id="CHEBI:18248"/>
    </ligandPart>
</feature>
<dbReference type="SUPFAM" id="SSF48113">
    <property type="entry name" value="Heme-dependent peroxidases"/>
    <property type="match status" value="1"/>
</dbReference>
<feature type="domain" description="DOMON" evidence="6">
    <location>
        <begin position="279"/>
        <end position="404"/>
    </location>
</feature>
<dbReference type="GO" id="GO:0005576">
    <property type="term" value="C:extracellular region"/>
    <property type="evidence" value="ECO:0007669"/>
    <property type="project" value="UniProtKB-SubCell"/>
</dbReference>
<protein>
    <recommendedName>
        <fullName evidence="6">DOMON domain-containing protein</fullName>
    </recommendedName>
</protein>
<feature type="region of interest" description="Disordered" evidence="5">
    <location>
        <begin position="616"/>
        <end position="662"/>
    </location>
</feature>
<feature type="compositionally biased region" description="Low complexity" evidence="5">
    <location>
        <begin position="618"/>
        <end position="639"/>
    </location>
</feature>
<evidence type="ECO:0000256" key="4">
    <source>
        <dbReference type="PIRSR" id="PIRSR619791-2"/>
    </source>
</evidence>
<dbReference type="GO" id="GO:0046872">
    <property type="term" value="F:metal ion binding"/>
    <property type="evidence" value="ECO:0007669"/>
    <property type="project" value="UniProtKB-KW"/>
</dbReference>
<proteinExistence type="predicted"/>
<evidence type="ECO:0000256" key="5">
    <source>
        <dbReference type="SAM" id="MobiDB-lite"/>
    </source>
</evidence>
<dbReference type="InterPro" id="IPR037120">
    <property type="entry name" value="Haem_peroxidase_sf_animal"/>
</dbReference>
<name>A0A8S1J3Z8_9CHLO</name>
<dbReference type="PANTHER" id="PTHR11475">
    <property type="entry name" value="OXIDASE/PEROXIDASE"/>
    <property type="match status" value="1"/>
</dbReference>
<dbReference type="GO" id="GO:0004601">
    <property type="term" value="F:peroxidase activity"/>
    <property type="evidence" value="ECO:0007669"/>
    <property type="project" value="InterPro"/>
</dbReference>
<dbReference type="InterPro" id="IPR045266">
    <property type="entry name" value="DOH_DOMON"/>
</dbReference>
<dbReference type="GO" id="GO:0006979">
    <property type="term" value="P:response to oxidative stress"/>
    <property type="evidence" value="ECO:0007669"/>
    <property type="project" value="InterPro"/>
</dbReference>
<dbReference type="InterPro" id="IPR010255">
    <property type="entry name" value="Haem_peroxidase_sf"/>
</dbReference>
<organism evidence="7 8">
    <name type="scientific">Ostreobium quekettii</name>
    <dbReference type="NCBI Taxonomy" id="121088"/>
    <lineage>
        <taxon>Eukaryota</taxon>
        <taxon>Viridiplantae</taxon>
        <taxon>Chlorophyta</taxon>
        <taxon>core chlorophytes</taxon>
        <taxon>Ulvophyceae</taxon>
        <taxon>TCBD clade</taxon>
        <taxon>Bryopsidales</taxon>
        <taxon>Ostreobineae</taxon>
        <taxon>Ostreobiaceae</taxon>
        <taxon>Ostreobium</taxon>
    </lineage>
</organism>
<dbReference type="PROSITE" id="PS50836">
    <property type="entry name" value="DOMON"/>
    <property type="match status" value="3"/>
</dbReference>
<keyword evidence="4" id="KW-0349">Heme</keyword>
<dbReference type="Pfam" id="PF03351">
    <property type="entry name" value="DOMON"/>
    <property type="match status" value="3"/>
</dbReference>
<feature type="region of interest" description="Disordered" evidence="5">
    <location>
        <begin position="241"/>
        <end position="275"/>
    </location>
</feature>
<evidence type="ECO:0000259" key="6">
    <source>
        <dbReference type="PROSITE" id="PS50836"/>
    </source>
</evidence>
<evidence type="ECO:0000256" key="1">
    <source>
        <dbReference type="ARBA" id="ARBA00004613"/>
    </source>
</evidence>
<evidence type="ECO:0000256" key="3">
    <source>
        <dbReference type="ARBA" id="ARBA00023180"/>
    </source>
</evidence>
<dbReference type="PROSITE" id="PS50292">
    <property type="entry name" value="PEROXIDASE_3"/>
    <property type="match status" value="1"/>
</dbReference>
<dbReference type="OrthoDB" id="544004at2759"/>
<evidence type="ECO:0000256" key="2">
    <source>
        <dbReference type="ARBA" id="ARBA00022525"/>
    </source>
</evidence>
<evidence type="ECO:0000313" key="7">
    <source>
        <dbReference type="EMBL" id="CAD7700699.1"/>
    </source>
</evidence>
<comment type="caution">
    <text evidence="7">The sequence shown here is derived from an EMBL/GenBank/DDBJ whole genome shotgun (WGS) entry which is preliminary data.</text>
</comment>
<dbReference type="Gene3D" id="2.60.40.1210">
    <property type="entry name" value="Cellobiose dehydrogenase, cytochrome domain"/>
    <property type="match status" value="1"/>
</dbReference>
<keyword evidence="2" id="KW-0964">Secreted</keyword>
<dbReference type="EMBL" id="CAJHUC010001321">
    <property type="protein sequence ID" value="CAD7700699.1"/>
    <property type="molecule type" value="Genomic_DNA"/>
</dbReference>
<dbReference type="SMART" id="SM00664">
    <property type="entry name" value="DoH"/>
    <property type="match status" value="3"/>
</dbReference>